<accession>A0A9P4XJB6</accession>
<sequence length="63" mass="6930">MEMKEGEKLAGPGELKDGRLYVGVMERELGKLVVINISEPATIVSALYFSRDSVDAHLRSEHG</sequence>
<proteinExistence type="predicted"/>
<evidence type="ECO:0000313" key="1">
    <source>
        <dbReference type="EMBL" id="KAF3073222.1"/>
    </source>
</evidence>
<organism evidence="1 2">
    <name type="scientific">Trichoderma lentiforme</name>
    <dbReference type="NCBI Taxonomy" id="1567552"/>
    <lineage>
        <taxon>Eukaryota</taxon>
        <taxon>Fungi</taxon>
        <taxon>Dikarya</taxon>
        <taxon>Ascomycota</taxon>
        <taxon>Pezizomycotina</taxon>
        <taxon>Sordariomycetes</taxon>
        <taxon>Hypocreomycetidae</taxon>
        <taxon>Hypocreales</taxon>
        <taxon>Hypocreaceae</taxon>
        <taxon>Trichoderma</taxon>
    </lineage>
</organism>
<name>A0A9P4XJB6_9HYPO</name>
<protein>
    <submittedName>
        <fullName evidence="1">Uncharacterized protein</fullName>
    </submittedName>
</protein>
<dbReference type="Proteomes" id="UP000801864">
    <property type="component" value="Unassembled WGS sequence"/>
</dbReference>
<reference evidence="1 2" key="1">
    <citation type="submission" date="2018-06" db="EMBL/GenBank/DDBJ databases">
        <title>Genome analysis of cellulolytic fungus Trichoderma lentiforme CFAM-422.</title>
        <authorList>
            <person name="Steindorff A.S."/>
            <person name="Formighieri E.F."/>
            <person name="Midorikawa G.E.O."/>
            <person name="Tamietti M.S."/>
            <person name="Ramos E.Z."/>
            <person name="Silva A.S."/>
            <person name="Bon E.P.S."/>
            <person name="Mendes T.D."/>
            <person name="Damaso M.C.T."/>
            <person name="Favaro L.C.L."/>
        </authorList>
    </citation>
    <scope>NUCLEOTIDE SEQUENCE [LARGE SCALE GENOMIC DNA]</scope>
    <source>
        <strain evidence="1 2">CFAM-422</strain>
    </source>
</reference>
<dbReference type="AlphaFoldDB" id="A0A9P4XJB6"/>
<evidence type="ECO:0000313" key="2">
    <source>
        <dbReference type="Proteomes" id="UP000801864"/>
    </source>
</evidence>
<dbReference type="EMBL" id="QLNT01000007">
    <property type="protein sequence ID" value="KAF3073222.1"/>
    <property type="molecule type" value="Genomic_DNA"/>
</dbReference>
<gene>
    <name evidence="1" type="ORF">CFAM422_004602</name>
</gene>
<keyword evidence="2" id="KW-1185">Reference proteome</keyword>
<comment type="caution">
    <text evidence="1">The sequence shown here is derived from an EMBL/GenBank/DDBJ whole genome shotgun (WGS) entry which is preliminary data.</text>
</comment>